<feature type="transmembrane region" description="Helical" evidence="3">
    <location>
        <begin position="78"/>
        <end position="94"/>
    </location>
</feature>
<evidence type="ECO:0000256" key="3">
    <source>
        <dbReference type="SAM" id="Phobius"/>
    </source>
</evidence>
<dbReference type="RefSeq" id="WP_098062757.1">
    <property type="nucleotide sequence ID" value="NZ_PDEP01000010.1"/>
</dbReference>
<feature type="transmembrane region" description="Helical" evidence="3">
    <location>
        <begin position="50"/>
        <end position="71"/>
    </location>
</feature>
<dbReference type="Proteomes" id="UP000221024">
    <property type="component" value="Unassembled WGS sequence"/>
</dbReference>
<comment type="caution">
    <text evidence="4">The sequence shown here is derived from an EMBL/GenBank/DDBJ whole genome shotgun (WGS) entry which is preliminary data.</text>
</comment>
<dbReference type="PANTHER" id="PTHR34295:SF1">
    <property type="entry name" value="BIOTIN TRANSPORTER BIOY"/>
    <property type="match status" value="1"/>
</dbReference>
<evidence type="ECO:0000256" key="2">
    <source>
        <dbReference type="PIRNR" id="PIRNR016661"/>
    </source>
</evidence>
<dbReference type="AlphaFoldDB" id="A0A2H3NJW9"/>
<gene>
    <name evidence="4" type="ORF">CRI93_11355</name>
</gene>
<name>A0A2H3NJW9_9BACT</name>
<keyword evidence="2" id="KW-1003">Cell membrane</keyword>
<evidence type="ECO:0000313" key="4">
    <source>
        <dbReference type="EMBL" id="PEN06068.1"/>
    </source>
</evidence>
<keyword evidence="2" id="KW-0813">Transport</keyword>
<dbReference type="InterPro" id="IPR003784">
    <property type="entry name" value="BioY"/>
</dbReference>
<sequence length="202" mass="21614">MKTDVLSLQSSRASWLDRLRADDASMALQAAGITGFALLTAFAADANVRLYLWEVPITLQTLMVYASGLFLGARNGMLAQLLYVALGMFVPVYAGDGTGIAYLLGLASGGYILSYPVAAFVTGALTQRWNSLVGSTLSMLVGAAIIFTAGVTWLHYVADHATWMESIDKGFLRFLWIDLAKIGVLGVLFGGLRFITSSDTEA</sequence>
<dbReference type="PIRSF" id="PIRSF016661">
    <property type="entry name" value="BioY"/>
    <property type="match status" value="1"/>
</dbReference>
<keyword evidence="3" id="KW-1133">Transmembrane helix</keyword>
<protein>
    <recommendedName>
        <fullName evidence="2">Biotin transporter</fullName>
    </recommendedName>
</protein>
<keyword evidence="3" id="KW-0812">Transmembrane</keyword>
<accession>A0A2H3NJW9</accession>
<feature type="transmembrane region" description="Helical" evidence="3">
    <location>
        <begin position="132"/>
        <end position="154"/>
    </location>
</feature>
<dbReference type="GO" id="GO:0015225">
    <property type="term" value="F:biotin transmembrane transporter activity"/>
    <property type="evidence" value="ECO:0007669"/>
    <property type="project" value="UniProtKB-UniRule"/>
</dbReference>
<feature type="transmembrane region" description="Helical" evidence="3">
    <location>
        <begin position="100"/>
        <end position="125"/>
    </location>
</feature>
<dbReference type="EMBL" id="PDEP01000010">
    <property type="protein sequence ID" value="PEN06068.1"/>
    <property type="molecule type" value="Genomic_DNA"/>
</dbReference>
<dbReference type="OrthoDB" id="1496139at2"/>
<evidence type="ECO:0000256" key="1">
    <source>
        <dbReference type="ARBA" id="ARBA00010692"/>
    </source>
</evidence>
<reference evidence="4 5" key="1">
    <citation type="submission" date="2017-10" db="EMBL/GenBank/DDBJ databases">
        <title>Draft genome of Longimonas halophila.</title>
        <authorList>
            <person name="Goh K.M."/>
            <person name="Shamsir M.S."/>
            <person name="Lim S.W."/>
        </authorList>
    </citation>
    <scope>NUCLEOTIDE SEQUENCE [LARGE SCALE GENOMIC DNA]</scope>
    <source>
        <strain evidence="4 5">KCTC 42399</strain>
    </source>
</reference>
<feature type="transmembrane region" description="Helical" evidence="3">
    <location>
        <begin position="26"/>
        <end position="44"/>
    </location>
</feature>
<comment type="similarity">
    <text evidence="1 2">Belongs to the BioY family.</text>
</comment>
<evidence type="ECO:0000313" key="5">
    <source>
        <dbReference type="Proteomes" id="UP000221024"/>
    </source>
</evidence>
<dbReference type="Pfam" id="PF02632">
    <property type="entry name" value="BioY"/>
    <property type="match status" value="1"/>
</dbReference>
<feature type="transmembrane region" description="Helical" evidence="3">
    <location>
        <begin position="174"/>
        <end position="195"/>
    </location>
</feature>
<dbReference type="PANTHER" id="PTHR34295">
    <property type="entry name" value="BIOTIN TRANSPORTER BIOY"/>
    <property type="match status" value="1"/>
</dbReference>
<comment type="subcellular location">
    <subcellularLocation>
        <location evidence="2">Cell membrane</location>
        <topology evidence="2">Multi-pass membrane protein</topology>
    </subcellularLocation>
</comment>
<keyword evidence="2 3" id="KW-0472">Membrane</keyword>
<dbReference type="Gene3D" id="1.10.1760.20">
    <property type="match status" value="1"/>
</dbReference>
<organism evidence="4 5">
    <name type="scientific">Longimonas halophila</name>
    <dbReference type="NCBI Taxonomy" id="1469170"/>
    <lineage>
        <taxon>Bacteria</taxon>
        <taxon>Pseudomonadati</taxon>
        <taxon>Rhodothermota</taxon>
        <taxon>Rhodothermia</taxon>
        <taxon>Rhodothermales</taxon>
        <taxon>Salisaetaceae</taxon>
        <taxon>Longimonas</taxon>
    </lineage>
</organism>
<keyword evidence="5" id="KW-1185">Reference proteome</keyword>
<proteinExistence type="inferred from homology"/>
<dbReference type="GO" id="GO:0005886">
    <property type="term" value="C:plasma membrane"/>
    <property type="evidence" value="ECO:0007669"/>
    <property type="project" value="UniProtKB-SubCell"/>
</dbReference>